<organism evidence="1 2">
    <name type="scientific">Glomus cerebriforme</name>
    <dbReference type="NCBI Taxonomy" id="658196"/>
    <lineage>
        <taxon>Eukaryota</taxon>
        <taxon>Fungi</taxon>
        <taxon>Fungi incertae sedis</taxon>
        <taxon>Mucoromycota</taxon>
        <taxon>Glomeromycotina</taxon>
        <taxon>Glomeromycetes</taxon>
        <taxon>Glomerales</taxon>
        <taxon>Glomeraceae</taxon>
        <taxon>Glomus</taxon>
    </lineage>
</organism>
<gene>
    <name evidence="1" type="ORF">C1645_882660</name>
</gene>
<evidence type="ECO:0000313" key="1">
    <source>
        <dbReference type="EMBL" id="RIA79457.1"/>
    </source>
</evidence>
<accession>A0A397S646</accession>
<sequence length="118" mass="13616">MSETNTPASTSTSVTATGNESLTLADEIKKYNMTELIDFLRKEKDLDWYFIMYMPERIYCTKVNYHIDLTEDILDDDAKLRQGVKEVMGVIVGLLKDRVEVDDTPDSKRIRTKKFIKG</sequence>
<dbReference type="Proteomes" id="UP000265703">
    <property type="component" value="Unassembled WGS sequence"/>
</dbReference>
<keyword evidence="2" id="KW-1185">Reference proteome</keyword>
<dbReference type="AlphaFoldDB" id="A0A397S646"/>
<evidence type="ECO:0000313" key="2">
    <source>
        <dbReference type="Proteomes" id="UP000265703"/>
    </source>
</evidence>
<dbReference type="EMBL" id="QKYT01001284">
    <property type="protein sequence ID" value="RIA79457.1"/>
    <property type="molecule type" value="Genomic_DNA"/>
</dbReference>
<proteinExistence type="predicted"/>
<dbReference type="OrthoDB" id="2412213at2759"/>
<name>A0A397S646_9GLOM</name>
<protein>
    <submittedName>
        <fullName evidence="1">Uncharacterized protein</fullName>
    </submittedName>
</protein>
<reference evidence="1 2" key="1">
    <citation type="submission" date="2018-06" db="EMBL/GenBank/DDBJ databases">
        <title>Comparative genomics reveals the genomic features of Rhizophagus irregularis, R. cerebriforme, R. diaphanum and Gigaspora rosea, and their symbiotic lifestyle signature.</title>
        <authorList>
            <person name="Morin E."/>
            <person name="San Clemente H."/>
            <person name="Chen E.C.H."/>
            <person name="De La Providencia I."/>
            <person name="Hainaut M."/>
            <person name="Kuo A."/>
            <person name="Kohler A."/>
            <person name="Murat C."/>
            <person name="Tang N."/>
            <person name="Roy S."/>
            <person name="Loubradou J."/>
            <person name="Henrissat B."/>
            <person name="Grigoriev I.V."/>
            <person name="Corradi N."/>
            <person name="Roux C."/>
            <person name="Martin F.M."/>
        </authorList>
    </citation>
    <scope>NUCLEOTIDE SEQUENCE [LARGE SCALE GENOMIC DNA]</scope>
    <source>
        <strain evidence="1 2">DAOM 227022</strain>
    </source>
</reference>
<comment type="caution">
    <text evidence="1">The sequence shown here is derived from an EMBL/GenBank/DDBJ whole genome shotgun (WGS) entry which is preliminary data.</text>
</comment>